<dbReference type="GO" id="GO:0004497">
    <property type="term" value="F:monooxygenase activity"/>
    <property type="evidence" value="ECO:0007669"/>
    <property type="project" value="UniProtKB-KW"/>
</dbReference>
<reference evidence="5 6" key="1">
    <citation type="journal article" date="2019" name="Int. J. Syst. Evol. Microbiol.">
        <title>The Global Catalogue of Microorganisms (GCM) 10K type strain sequencing project: providing services to taxonomists for standard genome sequencing and annotation.</title>
        <authorList>
            <consortium name="The Broad Institute Genomics Platform"/>
            <consortium name="The Broad Institute Genome Sequencing Center for Infectious Disease"/>
            <person name="Wu L."/>
            <person name="Ma J."/>
        </authorList>
    </citation>
    <scope>NUCLEOTIDE SEQUENCE [LARGE SCALE GENOMIC DNA]</scope>
    <source>
        <strain evidence="5 6">JCM 14901</strain>
    </source>
</reference>
<keyword evidence="5" id="KW-0503">Monooxygenase</keyword>
<dbReference type="PANTHER" id="PTHR43004:SF19">
    <property type="entry name" value="BINDING MONOOXYGENASE, PUTATIVE (JCVI)-RELATED"/>
    <property type="match status" value="1"/>
</dbReference>
<dbReference type="EMBL" id="BAAAOG010000005">
    <property type="protein sequence ID" value="GAA1962649.1"/>
    <property type="molecule type" value="Genomic_DNA"/>
</dbReference>
<dbReference type="NCBIfam" id="NF005303">
    <property type="entry name" value="PRK06834.1"/>
    <property type="match status" value="1"/>
</dbReference>
<dbReference type="Gene3D" id="3.40.30.120">
    <property type="match status" value="1"/>
</dbReference>
<comment type="cofactor">
    <cofactor evidence="1">
        <name>FAD</name>
        <dbReference type="ChEBI" id="CHEBI:57692"/>
    </cofactor>
</comment>
<dbReference type="Proteomes" id="UP001499933">
    <property type="component" value="Unassembled WGS sequence"/>
</dbReference>
<evidence type="ECO:0000313" key="6">
    <source>
        <dbReference type="Proteomes" id="UP001499933"/>
    </source>
</evidence>
<dbReference type="RefSeq" id="WP_344095429.1">
    <property type="nucleotide sequence ID" value="NZ_BAAAOG010000005.1"/>
</dbReference>
<dbReference type="Gene3D" id="3.50.50.60">
    <property type="entry name" value="FAD/NAD(P)-binding domain"/>
    <property type="match status" value="1"/>
</dbReference>
<keyword evidence="5" id="KW-0560">Oxidoreductase</keyword>
<dbReference type="PRINTS" id="PR00420">
    <property type="entry name" value="RNGMNOXGNASE"/>
</dbReference>
<dbReference type="PANTHER" id="PTHR43004">
    <property type="entry name" value="TRK SYSTEM POTASSIUM UPTAKE PROTEIN"/>
    <property type="match status" value="1"/>
</dbReference>
<dbReference type="InterPro" id="IPR002938">
    <property type="entry name" value="FAD-bd"/>
</dbReference>
<dbReference type="Pfam" id="PF01494">
    <property type="entry name" value="FAD_binding_3"/>
    <property type="match status" value="1"/>
</dbReference>
<evidence type="ECO:0000313" key="5">
    <source>
        <dbReference type="EMBL" id="GAA1962649.1"/>
    </source>
</evidence>
<comment type="caution">
    <text evidence="5">The sequence shown here is derived from an EMBL/GenBank/DDBJ whole genome shotgun (WGS) entry which is preliminary data.</text>
</comment>
<evidence type="ECO:0000256" key="1">
    <source>
        <dbReference type="ARBA" id="ARBA00001974"/>
    </source>
</evidence>
<proteinExistence type="predicted"/>
<keyword evidence="2" id="KW-0285">Flavoprotein</keyword>
<evidence type="ECO:0000259" key="4">
    <source>
        <dbReference type="Pfam" id="PF01494"/>
    </source>
</evidence>
<keyword evidence="6" id="KW-1185">Reference proteome</keyword>
<gene>
    <name evidence="5" type="ORF">GCM10009776_26650</name>
</gene>
<dbReference type="InterPro" id="IPR036188">
    <property type="entry name" value="FAD/NAD-bd_sf"/>
</dbReference>
<feature type="domain" description="FAD-binding" evidence="4">
    <location>
        <begin position="2"/>
        <end position="326"/>
    </location>
</feature>
<accession>A0ABN2R398</accession>
<evidence type="ECO:0000256" key="2">
    <source>
        <dbReference type="ARBA" id="ARBA00022630"/>
    </source>
</evidence>
<dbReference type="InterPro" id="IPR050641">
    <property type="entry name" value="RIFMO-like"/>
</dbReference>
<organism evidence="5 6">
    <name type="scientific">Microbacterium deminutum</name>
    <dbReference type="NCBI Taxonomy" id="344164"/>
    <lineage>
        <taxon>Bacteria</taxon>
        <taxon>Bacillati</taxon>
        <taxon>Actinomycetota</taxon>
        <taxon>Actinomycetes</taxon>
        <taxon>Micrococcales</taxon>
        <taxon>Microbacteriaceae</taxon>
        <taxon>Microbacterium</taxon>
    </lineage>
</organism>
<protein>
    <submittedName>
        <fullName evidence="5">FAD-dependent monooxygenase</fullName>
    </submittedName>
</protein>
<dbReference type="Gene3D" id="3.30.70.2450">
    <property type="match status" value="1"/>
</dbReference>
<dbReference type="SUPFAM" id="SSF51905">
    <property type="entry name" value="FAD/NAD(P)-binding domain"/>
    <property type="match status" value="1"/>
</dbReference>
<keyword evidence="3" id="KW-0274">FAD</keyword>
<evidence type="ECO:0000256" key="3">
    <source>
        <dbReference type="ARBA" id="ARBA00022827"/>
    </source>
</evidence>
<sequence>MTDVIVVGGGPAGMMLAGELALGGVDATVVERRAISDLTGSRAGGFHSRTIEILDQRGIADRFLAEGQIAQTARFGSSVLDIGGLPTRHPYGLAIWQNRIEPILAGWIEQLGVHVVRGNQVTGFVQDESGVDVVLDDGETMRATYVVGADGGRSVIRKAAGIDFPGWEATRSNLIAEVGLRQEPPPGIRQDESGVHGLQLLPDGRTYRVVTTERELRTAAEPSLADLSDALVTVYGSDFGVHDPTWISRFTDATRQAASYHSGRVLLVGDAAHIHYPAGGQGIGLAIQDAVNLGWKLAQVVSGISPGSLLDTYHAERHPAGARALRLSMAQTVLQRADPRTAALSETIDDLLMTASSRAQIAARIHGLDVAYDLGDGHPLLGRRMPDLDLDTPAGPTPVYALLHDARPLLLDFGRRRIDVGPWRDRVRAIDVRFTGRWELPVLGEVASPSAVLVRPDGHVAWVEAGTTEPLTDALTRWFGAEHLDEG</sequence>
<name>A0ABN2R398_9MICO</name>
<dbReference type="Pfam" id="PF21274">
    <property type="entry name" value="Rng_hyd_C"/>
    <property type="match status" value="1"/>
</dbReference>